<keyword evidence="2" id="KW-1185">Reference proteome</keyword>
<accession>A0ACB8XN86</accession>
<gene>
    <name evidence="1" type="ORF">L6452_42750</name>
</gene>
<reference evidence="1 2" key="2">
    <citation type="journal article" date="2022" name="Mol. Ecol. Resour.">
        <title>The genomes of chicory, endive, great burdock and yacon provide insights into Asteraceae paleo-polyploidization history and plant inulin production.</title>
        <authorList>
            <person name="Fan W."/>
            <person name="Wang S."/>
            <person name="Wang H."/>
            <person name="Wang A."/>
            <person name="Jiang F."/>
            <person name="Liu H."/>
            <person name="Zhao H."/>
            <person name="Xu D."/>
            <person name="Zhang Y."/>
        </authorList>
    </citation>
    <scope>NUCLEOTIDE SEQUENCE [LARGE SCALE GENOMIC DNA]</scope>
    <source>
        <strain evidence="2">cv. Niubang</strain>
    </source>
</reference>
<organism evidence="1 2">
    <name type="scientific">Arctium lappa</name>
    <name type="common">Greater burdock</name>
    <name type="synonym">Lappa major</name>
    <dbReference type="NCBI Taxonomy" id="4217"/>
    <lineage>
        <taxon>Eukaryota</taxon>
        <taxon>Viridiplantae</taxon>
        <taxon>Streptophyta</taxon>
        <taxon>Embryophyta</taxon>
        <taxon>Tracheophyta</taxon>
        <taxon>Spermatophyta</taxon>
        <taxon>Magnoliopsida</taxon>
        <taxon>eudicotyledons</taxon>
        <taxon>Gunneridae</taxon>
        <taxon>Pentapetalae</taxon>
        <taxon>asterids</taxon>
        <taxon>campanulids</taxon>
        <taxon>Asterales</taxon>
        <taxon>Asteraceae</taxon>
        <taxon>Carduoideae</taxon>
        <taxon>Cardueae</taxon>
        <taxon>Arctiinae</taxon>
        <taxon>Arctium</taxon>
    </lineage>
</organism>
<proteinExistence type="predicted"/>
<sequence length="116" mass="13342">MKLQKGVHEERKWLLIRFVGLLGECVEAYILEGFNTSIQEGVHLISVFLGGYPIYYFEDALSIVSFDVVKKGITVVFSTDGPNVGRKCLANSWEKIIRGLYLVWRLKTNEWIIVFK</sequence>
<evidence type="ECO:0000313" key="2">
    <source>
        <dbReference type="Proteomes" id="UP001055879"/>
    </source>
</evidence>
<name>A0ACB8XN86_ARCLA</name>
<protein>
    <submittedName>
        <fullName evidence="1">Uncharacterized protein</fullName>
    </submittedName>
</protein>
<evidence type="ECO:0000313" key="1">
    <source>
        <dbReference type="EMBL" id="KAI3667681.1"/>
    </source>
</evidence>
<reference evidence="2" key="1">
    <citation type="journal article" date="2022" name="Mol. Ecol. Resour.">
        <title>The genomes of chicory, endive, great burdock and yacon provide insights into Asteraceae palaeo-polyploidization history and plant inulin production.</title>
        <authorList>
            <person name="Fan W."/>
            <person name="Wang S."/>
            <person name="Wang H."/>
            <person name="Wang A."/>
            <person name="Jiang F."/>
            <person name="Liu H."/>
            <person name="Zhao H."/>
            <person name="Xu D."/>
            <person name="Zhang Y."/>
        </authorList>
    </citation>
    <scope>NUCLEOTIDE SEQUENCE [LARGE SCALE GENOMIC DNA]</scope>
    <source>
        <strain evidence="2">cv. Niubang</strain>
    </source>
</reference>
<dbReference type="Proteomes" id="UP001055879">
    <property type="component" value="Linkage Group LG17"/>
</dbReference>
<dbReference type="EMBL" id="CM042063">
    <property type="protein sequence ID" value="KAI3667681.1"/>
    <property type="molecule type" value="Genomic_DNA"/>
</dbReference>
<comment type="caution">
    <text evidence="1">The sequence shown here is derived from an EMBL/GenBank/DDBJ whole genome shotgun (WGS) entry which is preliminary data.</text>
</comment>